<dbReference type="AlphaFoldDB" id="L1JQC1"/>
<dbReference type="EMBL" id="JH992979">
    <property type="protein sequence ID" value="EKX50263.1"/>
    <property type="molecule type" value="Genomic_DNA"/>
</dbReference>
<accession>L1JQC1</accession>
<gene>
    <name evidence="1" type="ORF">GUITHDRAFT_135425</name>
</gene>
<reference evidence="2" key="3">
    <citation type="submission" date="2015-06" db="UniProtKB">
        <authorList>
            <consortium name="EnsemblProtists"/>
        </authorList>
    </citation>
    <scope>IDENTIFICATION</scope>
</reference>
<dbReference type="RefSeq" id="XP_005837243.1">
    <property type="nucleotide sequence ID" value="XM_005837186.1"/>
</dbReference>
<keyword evidence="3" id="KW-1185">Reference proteome</keyword>
<dbReference type="HOGENOM" id="CLU_2202052_0_0_1"/>
<evidence type="ECO:0000313" key="1">
    <source>
        <dbReference type="EMBL" id="EKX50263.1"/>
    </source>
</evidence>
<evidence type="ECO:0000313" key="2">
    <source>
        <dbReference type="EnsemblProtists" id="EKX50263"/>
    </source>
</evidence>
<name>L1JQC1_GUITC</name>
<organism evidence="1">
    <name type="scientific">Guillardia theta (strain CCMP2712)</name>
    <name type="common">Cryptophyte</name>
    <dbReference type="NCBI Taxonomy" id="905079"/>
    <lineage>
        <taxon>Eukaryota</taxon>
        <taxon>Cryptophyceae</taxon>
        <taxon>Pyrenomonadales</taxon>
        <taxon>Geminigeraceae</taxon>
        <taxon>Guillardia</taxon>
    </lineage>
</organism>
<protein>
    <submittedName>
        <fullName evidence="1 2">Uncharacterized protein</fullName>
    </submittedName>
</protein>
<sequence length="108" mass="11897">MTFAEDGDRARDMLEVVRKTMFDYVRAIDMVDFVRANDMVEMFADIQKLQSLNQQVGPYGPAIGNLNVGVPDWQPGFGPYDSYGLHPTQDGGKPLIVGSSTGMPMVLP</sequence>
<reference evidence="3" key="2">
    <citation type="submission" date="2012-11" db="EMBL/GenBank/DDBJ databases">
        <authorList>
            <person name="Kuo A."/>
            <person name="Curtis B.A."/>
            <person name="Tanifuji G."/>
            <person name="Burki F."/>
            <person name="Gruber A."/>
            <person name="Irimia M."/>
            <person name="Maruyama S."/>
            <person name="Arias M.C."/>
            <person name="Ball S.G."/>
            <person name="Gile G.H."/>
            <person name="Hirakawa Y."/>
            <person name="Hopkins J.F."/>
            <person name="Rensing S.A."/>
            <person name="Schmutz J."/>
            <person name="Symeonidi A."/>
            <person name="Elias M."/>
            <person name="Eveleigh R.J."/>
            <person name="Herman E.K."/>
            <person name="Klute M.J."/>
            <person name="Nakayama T."/>
            <person name="Obornik M."/>
            <person name="Reyes-Prieto A."/>
            <person name="Armbrust E.V."/>
            <person name="Aves S.J."/>
            <person name="Beiko R.G."/>
            <person name="Coutinho P."/>
            <person name="Dacks J.B."/>
            <person name="Durnford D.G."/>
            <person name="Fast N.M."/>
            <person name="Green B.R."/>
            <person name="Grisdale C."/>
            <person name="Hempe F."/>
            <person name="Henrissat B."/>
            <person name="Hoppner M.P."/>
            <person name="Ishida K.-I."/>
            <person name="Kim E."/>
            <person name="Koreny L."/>
            <person name="Kroth P.G."/>
            <person name="Liu Y."/>
            <person name="Malik S.-B."/>
            <person name="Maier U.G."/>
            <person name="McRose D."/>
            <person name="Mock T."/>
            <person name="Neilson J.A."/>
            <person name="Onodera N.T."/>
            <person name="Poole A.M."/>
            <person name="Pritham E.J."/>
            <person name="Richards T.A."/>
            <person name="Rocap G."/>
            <person name="Roy S.W."/>
            <person name="Sarai C."/>
            <person name="Schaack S."/>
            <person name="Shirato S."/>
            <person name="Slamovits C.H."/>
            <person name="Spencer D.F."/>
            <person name="Suzuki S."/>
            <person name="Worden A.Z."/>
            <person name="Zauner S."/>
            <person name="Barry K."/>
            <person name="Bell C."/>
            <person name="Bharti A.K."/>
            <person name="Crow J.A."/>
            <person name="Grimwood J."/>
            <person name="Kramer R."/>
            <person name="Lindquist E."/>
            <person name="Lucas S."/>
            <person name="Salamov A."/>
            <person name="McFadden G.I."/>
            <person name="Lane C.E."/>
            <person name="Keeling P.J."/>
            <person name="Gray M.W."/>
            <person name="Grigoriev I.V."/>
            <person name="Archibald J.M."/>
        </authorList>
    </citation>
    <scope>NUCLEOTIDE SEQUENCE</scope>
    <source>
        <strain evidence="3">CCMP2712</strain>
    </source>
</reference>
<dbReference type="KEGG" id="gtt:GUITHDRAFT_135425"/>
<evidence type="ECO:0000313" key="3">
    <source>
        <dbReference type="Proteomes" id="UP000011087"/>
    </source>
</evidence>
<dbReference type="EnsemblProtists" id="EKX50263">
    <property type="protein sequence ID" value="EKX50263"/>
    <property type="gene ID" value="GUITHDRAFT_135425"/>
</dbReference>
<dbReference type="Proteomes" id="UP000011087">
    <property type="component" value="Unassembled WGS sequence"/>
</dbReference>
<dbReference type="PaxDb" id="55529-EKX50263"/>
<proteinExistence type="predicted"/>
<reference evidence="1 3" key="1">
    <citation type="journal article" date="2012" name="Nature">
        <title>Algal genomes reveal evolutionary mosaicism and the fate of nucleomorphs.</title>
        <authorList>
            <consortium name="DOE Joint Genome Institute"/>
            <person name="Curtis B.A."/>
            <person name="Tanifuji G."/>
            <person name="Burki F."/>
            <person name="Gruber A."/>
            <person name="Irimia M."/>
            <person name="Maruyama S."/>
            <person name="Arias M.C."/>
            <person name="Ball S.G."/>
            <person name="Gile G.H."/>
            <person name="Hirakawa Y."/>
            <person name="Hopkins J.F."/>
            <person name="Kuo A."/>
            <person name="Rensing S.A."/>
            <person name="Schmutz J."/>
            <person name="Symeonidi A."/>
            <person name="Elias M."/>
            <person name="Eveleigh R.J."/>
            <person name="Herman E.K."/>
            <person name="Klute M.J."/>
            <person name="Nakayama T."/>
            <person name="Obornik M."/>
            <person name="Reyes-Prieto A."/>
            <person name="Armbrust E.V."/>
            <person name="Aves S.J."/>
            <person name="Beiko R.G."/>
            <person name="Coutinho P."/>
            <person name="Dacks J.B."/>
            <person name="Durnford D.G."/>
            <person name="Fast N.M."/>
            <person name="Green B.R."/>
            <person name="Grisdale C.J."/>
            <person name="Hempel F."/>
            <person name="Henrissat B."/>
            <person name="Hoppner M.P."/>
            <person name="Ishida K."/>
            <person name="Kim E."/>
            <person name="Koreny L."/>
            <person name="Kroth P.G."/>
            <person name="Liu Y."/>
            <person name="Malik S.B."/>
            <person name="Maier U.G."/>
            <person name="McRose D."/>
            <person name="Mock T."/>
            <person name="Neilson J.A."/>
            <person name="Onodera N.T."/>
            <person name="Poole A.M."/>
            <person name="Pritham E.J."/>
            <person name="Richards T.A."/>
            <person name="Rocap G."/>
            <person name="Roy S.W."/>
            <person name="Sarai C."/>
            <person name="Schaack S."/>
            <person name="Shirato S."/>
            <person name="Slamovits C.H."/>
            <person name="Spencer D.F."/>
            <person name="Suzuki S."/>
            <person name="Worden A.Z."/>
            <person name="Zauner S."/>
            <person name="Barry K."/>
            <person name="Bell C."/>
            <person name="Bharti A.K."/>
            <person name="Crow J.A."/>
            <person name="Grimwood J."/>
            <person name="Kramer R."/>
            <person name="Lindquist E."/>
            <person name="Lucas S."/>
            <person name="Salamov A."/>
            <person name="McFadden G.I."/>
            <person name="Lane C.E."/>
            <person name="Keeling P.J."/>
            <person name="Gray M.W."/>
            <person name="Grigoriev I.V."/>
            <person name="Archibald J.M."/>
        </authorList>
    </citation>
    <scope>NUCLEOTIDE SEQUENCE</scope>
    <source>
        <strain evidence="1 3">CCMP2712</strain>
    </source>
</reference>
<dbReference type="GeneID" id="17306878"/>